<comment type="subcellular location">
    <subcellularLocation>
        <location evidence="13">Cell inner membrane</location>
        <topology evidence="13">Multi-pass membrane protein</topology>
    </subcellularLocation>
    <subcellularLocation>
        <location evidence="1">Cell membrane</location>
        <topology evidence="1">Multi-pass membrane protein</topology>
    </subcellularLocation>
</comment>
<keyword evidence="3" id="KW-1003">Cell membrane</keyword>
<evidence type="ECO:0000313" key="16">
    <source>
        <dbReference type="Proteomes" id="UP000670776"/>
    </source>
</evidence>
<keyword evidence="7 13" id="KW-1133">Transmembrane helix</keyword>
<dbReference type="RefSeq" id="WP_209656750.1">
    <property type="nucleotide sequence ID" value="NZ_JAGJCB010000026.1"/>
</dbReference>
<evidence type="ECO:0000256" key="2">
    <source>
        <dbReference type="ARBA" id="ARBA00022448"/>
    </source>
</evidence>
<dbReference type="InterPro" id="IPR006073">
    <property type="entry name" value="GTP-bd"/>
</dbReference>
<dbReference type="PROSITE" id="PS51711">
    <property type="entry name" value="G_FEOB"/>
    <property type="match status" value="1"/>
</dbReference>
<accession>A0ABS4BZN2</accession>
<comment type="caution">
    <text evidence="15">The sequence shown here is derived from an EMBL/GenBank/DDBJ whole genome shotgun (WGS) entry which is preliminary data.</text>
</comment>
<feature type="transmembrane region" description="Helical" evidence="13">
    <location>
        <begin position="279"/>
        <end position="297"/>
    </location>
</feature>
<feature type="transmembrane region" description="Helical" evidence="13">
    <location>
        <begin position="413"/>
        <end position="439"/>
    </location>
</feature>
<keyword evidence="16" id="KW-1185">Reference proteome</keyword>
<protein>
    <recommendedName>
        <fullName evidence="12 13">Ferrous iron transport protein B</fullName>
    </recommendedName>
</protein>
<dbReference type="Pfam" id="PF07664">
    <property type="entry name" value="FeoB_C"/>
    <property type="match status" value="1"/>
</dbReference>
<dbReference type="CDD" id="cd01879">
    <property type="entry name" value="FeoB"/>
    <property type="match status" value="1"/>
</dbReference>
<proteinExistence type="inferred from homology"/>
<feature type="transmembrane region" description="Helical" evidence="13">
    <location>
        <begin position="678"/>
        <end position="698"/>
    </location>
</feature>
<sequence>MSKQINVALIGNPNTGKTSVFNALTGLNQKVGNYPGITVEKKEGICKLPRGVKAHIIDLPGTYSLNASSLDENVVIELLLNKNDKDFPDIAVVVTDVENLKRNLLLFTQIKDLEIPTLLVINMADRMRYKGISLDIDYLEEHLQTKIALISTRKNEGIDNLKHLIANYKEVSVTPCINASDIDKEYFENLQKAFPNQLLYKLWLVITQDVNFGKTDRNEIEAVANFKTKSKADLKRLQQKETIKRYQFINNVLKHGQAIDVSQAKDLRSKLDRILTHKVWGYVIFFVILLTIFQAIYDWSSVPMDFIDNAFASLSEWTKNQLPEGAFTSLLAEGIIPGLGGIVIFIPQIAFLFLFISVLEESGYMSRVVFLMDRVMRRFGLSGKSVVPLISGTACAIPAIMATRNIESWKERLITILVTPFTTCSARLPVYLIIISLIIPEGRFLGLGYQALTLMLLYLIGFATAVLAAKILNNVLKIKSKTFFVVEMPNYKLPMIKNVALTVLEKTKSFVFGAGKIILAISIILWFLASYGPGDDFNNAETIIKTEYASQQLSEEEINQHIASYKLEHSYIGITGRAIEPAIRPLGYDWKIGIAIVSSFAAREVFVGTLATIYSVGNDDEATIKNRMAAEVNPILGGPLFNFASGISLLLFYAFAMQCMSTLAVVKKETNSWKWPTLQLFIMSGFAYIVALIAYQFLK</sequence>
<feature type="transmembrane region" description="Helical" evidence="13">
    <location>
        <begin position="643"/>
        <end position="666"/>
    </location>
</feature>
<evidence type="ECO:0000256" key="13">
    <source>
        <dbReference type="RuleBase" id="RU362098"/>
    </source>
</evidence>
<evidence type="ECO:0000256" key="6">
    <source>
        <dbReference type="ARBA" id="ARBA00022741"/>
    </source>
</evidence>
<evidence type="ECO:0000256" key="3">
    <source>
        <dbReference type="ARBA" id="ARBA00022475"/>
    </source>
</evidence>
<feature type="transmembrane region" description="Helical" evidence="13">
    <location>
        <begin position="379"/>
        <end position="401"/>
    </location>
</feature>
<feature type="transmembrane region" description="Helical" evidence="13">
    <location>
        <begin position="339"/>
        <end position="359"/>
    </location>
</feature>
<evidence type="ECO:0000256" key="10">
    <source>
        <dbReference type="ARBA" id="ARBA00023134"/>
    </source>
</evidence>
<dbReference type="PANTHER" id="PTHR43185:SF1">
    <property type="entry name" value="FE(2+) TRANSPORTER FEOB"/>
    <property type="match status" value="1"/>
</dbReference>
<keyword evidence="11 13" id="KW-0472">Membrane</keyword>
<evidence type="ECO:0000256" key="8">
    <source>
        <dbReference type="ARBA" id="ARBA00023004"/>
    </source>
</evidence>
<keyword evidence="9" id="KW-0406">Ion transport</keyword>
<dbReference type="Pfam" id="PF02421">
    <property type="entry name" value="FeoB_N"/>
    <property type="match status" value="1"/>
</dbReference>
<organism evidence="15 16">
    <name type="scientific">Mariniflexile gromovii</name>
    <dbReference type="NCBI Taxonomy" id="362523"/>
    <lineage>
        <taxon>Bacteria</taxon>
        <taxon>Pseudomonadati</taxon>
        <taxon>Bacteroidota</taxon>
        <taxon>Flavobacteriia</taxon>
        <taxon>Flavobacteriales</taxon>
        <taxon>Flavobacteriaceae</taxon>
        <taxon>Mariniflexile</taxon>
    </lineage>
</organism>
<dbReference type="InterPro" id="IPR011640">
    <property type="entry name" value="Fe2_transport_prot_B_C"/>
</dbReference>
<evidence type="ECO:0000256" key="11">
    <source>
        <dbReference type="ARBA" id="ARBA00023136"/>
    </source>
</evidence>
<comment type="similarity">
    <text evidence="13">Belongs to the TRAFAC class TrmE-Era-EngA-EngB-Septin-like GTPase superfamily. FeoB GTPase (TC 9.A.8) family.</text>
</comment>
<keyword evidence="10 13" id="KW-0342">GTP-binding</keyword>
<feature type="domain" description="FeoB-type G" evidence="14">
    <location>
        <begin position="4"/>
        <end position="171"/>
    </location>
</feature>
<keyword evidence="8 13" id="KW-0408">Iron</keyword>
<evidence type="ECO:0000256" key="9">
    <source>
        <dbReference type="ARBA" id="ARBA00023065"/>
    </source>
</evidence>
<dbReference type="Pfam" id="PF07670">
    <property type="entry name" value="Gate"/>
    <property type="match status" value="2"/>
</dbReference>
<dbReference type="InterPro" id="IPR003373">
    <property type="entry name" value="Fe2_transport_prot-B"/>
</dbReference>
<evidence type="ECO:0000256" key="5">
    <source>
        <dbReference type="ARBA" id="ARBA00022692"/>
    </source>
</evidence>
<keyword evidence="6" id="KW-0547">Nucleotide-binding</keyword>
<feature type="transmembrane region" description="Helical" evidence="13">
    <location>
        <begin position="451"/>
        <end position="472"/>
    </location>
</feature>
<dbReference type="EMBL" id="JAGJCB010000026">
    <property type="protein sequence ID" value="MBP0905605.1"/>
    <property type="molecule type" value="Genomic_DNA"/>
</dbReference>
<feature type="transmembrane region" description="Helical" evidence="13">
    <location>
        <begin position="510"/>
        <end position="529"/>
    </location>
</feature>
<dbReference type="InterPro" id="IPR027417">
    <property type="entry name" value="P-loop_NTPase"/>
</dbReference>
<dbReference type="Proteomes" id="UP000670776">
    <property type="component" value="Unassembled WGS sequence"/>
</dbReference>
<dbReference type="NCBIfam" id="TIGR00437">
    <property type="entry name" value="feoB"/>
    <property type="match status" value="1"/>
</dbReference>
<reference evidence="15 16" key="1">
    <citation type="submission" date="2021-04" db="EMBL/GenBank/DDBJ databases">
        <title>Mariniflexile gromovii gen. nov., sp. nov., a gliding bacterium isolated from the sea urchin Strongylocentrotus intermedius.</title>
        <authorList>
            <person name="Ko S."/>
            <person name="Le V."/>
            <person name="Ahn C.-Y."/>
            <person name="Oh H.-M."/>
        </authorList>
    </citation>
    <scope>NUCLEOTIDE SEQUENCE [LARGE SCALE GENOMIC DNA]</scope>
    <source>
        <strain evidence="15 16">KCTC 12570</strain>
    </source>
</reference>
<keyword evidence="5 13" id="KW-0812">Transmembrane</keyword>
<name>A0ABS4BZN2_9FLAO</name>
<dbReference type="InterPro" id="IPR050860">
    <property type="entry name" value="FeoB_GTPase"/>
</dbReference>
<dbReference type="Gene3D" id="3.40.50.300">
    <property type="entry name" value="P-loop containing nucleotide triphosphate hydrolases"/>
    <property type="match status" value="1"/>
</dbReference>
<dbReference type="PANTHER" id="PTHR43185">
    <property type="entry name" value="FERROUS IRON TRANSPORT PROTEIN B"/>
    <property type="match status" value="1"/>
</dbReference>
<dbReference type="PRINTS" id="PR00326">
    <property type="entry name" value="GTP1OBG"/>
</dbReference>
<comment type="function">
    <text evidence="13">Probable transporter of a GTP-driven Fe(2+) uptake system.</text>
</comment>
<evidence type="ECO:0000256" key="4">
    <source>
        <dbReference type="ARBA" id="ARBA00022496"/>
    </source>
</evidence>
<evidence type="ECO:0000256" key="12">
    <source>
        <dbReference type="NCBIfam" id="TIGR00437"/>
    </source>
</evidence>
<dbReference type="SUPFAM" id="SSF52540">
    <property type="entry name" value="P-loop containing nucleoside triphosphate hydrolases"/>
    <property type="match status" value="1"/>
</dbReference>
<gene>
    <name evidence="15" type="primary">feoB</name>
    <name evidence="15" type="ORF">J8H85_17390</name>
</gene>
<evidence type="ECO:0000256" key="1">
    <source>
        <dbReference type="ARBA" id="ARBA00004651"/>
    </source>
</evidence>
<dbReference type="InterPro" id="IPR030389">
    <property type="entry name" value="G_FEOB_dom"/>
</dbReference>
<evidence type="ECO:0000313" key="15">
    <source>
        <dbReference type="EMBL" id="MBP0905605.1"/>
    </source>
</evidence>
<evidence type="ECO:0000256" key="7">
    <source>
        <dbReference type="ARBA" id="ARBA00022989"/>
    </source>
</evidence>
<evidence type="ECO:0000259" key="14">
    <source>
        <dbReference type="PROSITE" id="PS51711"/>
    </source>
</evidence>
<dbReference type="InterPro" id="IPR011642">
    <property type="entry name" value="Gate_dom"/>
</dbReference>
<keyword evidence="2 13" id="KW-0813">Transport</keyword>
<keyword evidence="4 13" id="KW-0410">Iron transport</keyword>